<evidence type="ECO:0000256" key="2">
    <source>
        <dbReference type="ARBA" id="ARBA00022723"/>
    </source>
</evidence>
<evidence type="ECO:0000313" key="7">
    <source>
        <dbReference type="Proteomes" id="UP000295238"/>
    </source>
</evidence>
<keyword evidence="3" id="KW-0862">Zinc</keyword>
<organism evidence="6 7">
    <name type="scientific">Rhizobium deserti</name>
    <dbReference type="NCBI Taxonomy" id="2547961"/>
    <lineage>
        <taxon>Bacteria</taxon>
        <taxon>Pseudomonadati</taxon>
        <taxon>Pseudomonadota</taxon>
        <taxon>Alphaproteobacteria</taxon>
        <taxon>Hyphomicrobiales</taxon>
        <taxon>Rhizobiaceae</taxon>
        <taxon>Rhizobium/Agrobacterium group</taxon>
        <taxon>Rhizobium</taxon>
    </lineage>
</organism>
<evidence type="ECO:0000313" key="6">
    <source>
        <dbReference type="EMBL" id="TDK31802.1"/>
    </source>
</evidence>
<dbReference type="PANTHER" id="PTHR33337">
    <property type="entry name" value="GFA DOMAIN-CONTAINING PROTEIN"/>
    <property type="match status" value="1"/>
</dbReference>
<dbReference type="GO" id="GO:0016846">
    <property type="term" value="F:carbon-sulfur lyase activity"/>
    <property type="evidence" value="ECO:0007669"/>
    <property type="project" value="InterPro"/>
</dbReference>
<dbReference type="OrthoDB" id="9807246at2"/>
<dbReference type="InterPro" id="IPR006913">
    <property type="entry name" value="CENP-V/GFA"/>
</dbReference>
<name>A0A4R5UAG8_9HYPH</name>
<dbReference type="AlphaFoldDB" id="A0A4R5UAG8"/>
<proteinExistence type="inferred from homology"/>
<dbReference type="InterPro" id="IPR011057">
    <property type="entry name" value="Mss4-like_sf"/>
</dbReference>
<reference evidence="6 7" key="1">
    <citation type="submission" date="2019-03" db="EMBL/GenBank/DDBJ databases">
        <title>Rhizobium sp. nov., an bacterium isolated from biocrust in Mu Us Desert.</title>
        <authorList>
            <person name="Lixiong L."/>
        </authorList>
    </citation>
    <scope>NUCLEOTIDE SEQUENCE [LARGE SCALE GENOMIC DNA]</scope>
    <source>
        <strain evidence="6 7">SPY-1</strain>
    </source>
</reference>
<dbReference type="PROSITE" id="PS51891">
    <property type="entry name" value="CENP_V_GFA"/>
    <property type="match status" value="1"/>
</dbReference>
<sequence length="124" mass="13924">MIIRSGSCLCGAVTYSVKDAPMRIGLCHCSDCRKESGSSFVTFGIWPSHAFESTGEVIFYKGRGFCPECGSRLFNAVEEDGVEIRVGSLDMAPSDLEPTYEIWVKRRENWLQPLEVSQFEEDRS</sequence>
<dbReference type="Pfam" id="PF04828">
    <property type="entry name" value="GFA"/>
    <property type="match status" value="1"/>
</dbReference>
<comment type="similarity">
    <text evidence="1">Belongs to the Gfa family.</text>
</comment>
<gene>
    <name evidence="6" type="ORF">E2F50_19250</name>
</gene>
<dbReference type="Proteomes" id="UP000295238">
    <property type="component" value="Unassembled WGS sequence"/>
</dbReference>
<dbReference type="EMBL" id="SMTL01000006">
    <property type="protein sequence ID" value="TDK31802.1"/>
    <property type="molecule type" value="Genomic_DNA"/>
</dbReference>
<comment type="caution">
    <text evidence="6">The sequence shown here is derived from an EMBL/GenBank/DDBJ whole genome shotgun (WGS) entry which is preliminary data.</text>
</comment>
<dbReference type="SUPFAM" id="SSF51316">
    <property type="entry name" value="Mss4-like"/>
    <property type="match status" value="1"/>
</dbReference>
<dbReference type="GO" id="GO:0046872">
    <property type="term" value="F:metal ion binding"/>
    <property type="evidence" value="ECO:0007669"/>
    <property type="project" value="UniProtKB-KW"/>
</dbReference>
<dbReference type="PANTHER" id="PTHR33337:SF40">
    <property type="entry name" value="CENP-V_GFA DOMAIN-CONTAINING PROTEIN-RELATED"/>
    <property type="match status" value="1"/>
</dbReference>
<dbReference type="Gene3D" id="3.90.1590.10">
    <property type="entry name" value="glutathione-dependent formaldehyde- activating enzyme (gfa)"/>
    <property type="match status" value="1"/>
</dbReference>
<keyword evidence="7" id="KW-1185">Reference proteome</keyword>
<protein>
    <submittedName>
        <fullName evidence="6">GFA family protein</fullName>
    </submittedName>
</protein>
<evidence type="ECO:0000256" key="1">
    <source>
        <dbReference type="ARBA" id="ARBA00005495"/>
    </source>
</evidence>
<feature type="domain" description="CENP-V/GFA" evidence="5">
    <location>
        <begin position="4"/>
        <end position="115"/>
    </location>
</feature>
<evidence type="ECO:0000256" key="4">
    <source>
        <dbReference type="ARBA" id="ARBA00023239"/>
    </source>
</evidence>
<evidence type="ECO:0000259" key="5">
    <source>
        <dbReference type="PROSITE" id="PS51891"/>
    </source>
</evidence>
<keyword evidence="4" id="KW-0456">Lyase</keyword>
<keyword evidence="2" id="KW-0479">Metal-binding</keyword>
<dbReference type="RefSeq" id="WP_133317803.1">
    <property type="nucleotide sequence ID" value="NZ_SMTL01000006.1"/>
</dbReference>
<accession>A0A4R5UAG8</accession>
<evidence type="ECO:0000256" key="3">
    <source>
        <dbReference type="ARBA" id="ARBA00022833"/>
    </source>
</evidence>